<protein>
    <submittedName>
        <fullName evidence="4">L-galactose dehydrogenase</fullName>
    </submittedName>
</protein>
<evidence type="ECO:0000259" key="3">
    <source>
        <dbReference type="Pfam" id="PF24883"/>
    </source>
</evidence>
<organism evidence="4 5">
    <name type="scientific">Colletotrichum sojae</name>
    <dbReference type="NCBI Taxonomy" id="2175907"/>
    <lineage>
        <taxon>Eukaryota</taxon>
        <taxon>Fungi</taxon>
        <taxon>Dikarya</taxon>
        <taxon>Ascomycota</taxon>
        <taxon>Pezizomycotina</taxon>
        <taxon>Sordariomycetes</taxon>
        <taxon>Hypocreomycetidae</taxon>
        <taxon>Glomerellales</taxon>
        <taxon>Glomerellaceae</taxon>
        <taxon>Colletotrichum</taxon>
        <taxon>Colletotrichum orchidearum species complex</taxon>
    </lineage>
</organism>
<feature type="repeat" description="ANK" evidence="2">
    <location>
        <begin position="510"/>
        <end position="539"/>
    </location>
</feature>
<dbReference type="PANTHER" id="PTHR10039:SF16">
    <property type="entry name" value="GPI INOSITOL-DEACYLASE"/>
    <property type="match status" value="1"/>
</dbReference>
<evidence type="ECO:0000256" key="1">
    <source>
        <dbReference type="ARBA" id="ARBA00022737"/>
    </source>
</evidence>
<dbReference type="Pfam" id="PF24883">
    <property type="entry name" value="NPHP3_N"/>
    <property type="match status" value="1"/>
</dbReference>
<keyword evidence="2" id="KW-0040">ANK repeat</keyword>
<dbReference type="EMBL" id="WIGN01000483">
    <property type="protein sequence ID" value="KAF6791345.1"/>
    <property type="molecule type" value="Genomic_DNA"/>
</dbReference>
<dbReference type="Proteomes" id="UP000652219">
    <property type="component" value="Unassembled WGS sequence"/>
</dbReference>
<dbReference type="Gene3D" id="1.25.40.20">
    <property type="entry name" value="Ankyrin repeat-containing domain"/>
    <property type="match status" value="1"/>
</dbReference>
<reference evidence="4 5" key="1">
    <citation type="journal article" date="2020" name="Phytopathology">
        <title>Genome Sequence Resources of Colletotrichum truncatum, C. plurivorum, C. musicola, and C. sojae: Four Species Pathogenic to Soybean (Glycine max).</title>
        <authorList>
            <person name="Rogerio F."/>
            <person name="Boufleur T.R."/>
            <person name="Ciampi-Guillardi M."/>
            <person name="Sukno S.A."/>
            <person name="Thon M.R."/>
            <person name="Massola Junior N.S."/>
            <person name="Baroncelli R."/>
        </authorList>
    </citation>
    <scope>NUCLEOTIDE SEQUENCE [LARGE SCALE GENOMIC DNA]</scope>
    <source>
        <strain evidence="4 5">LFN0009</strain>
    </source>
</reference>
<sequence length="592" mass="67866">MVYVTIDAVDETENRKDLLDVLRKLATDQRFAKIRLLVTSREHRDIALTLMKISAEIRMHKLSLLPDIKLYVETRLQREPFAQTWSSDLRREAAEAMVYGAEGMFQLVVCQFDLLRRIKGTPAAIRQKLRRLPERIEGVYDRIFEQISVDDFPIVILVLKWICFDQQMLITGGEGSVNMNVLTEAIAEELVTEVSGTENWRVDRERIRECCGCLITVDRHDCAADRYSELVGLANYTVLEYLQYCEQNRPDTFFFLGQKATIEDRAAIMLQRALKSNAQDLEEIKSFEDYTANITNLSLPTFSSYCIVNILRGIRLHQEYFAENPTLFPLVTKLLDPRRHHYRWFIRILRLHRDLIDLEYCGVSWNAVPDNASGVLLNLLMAGCCQLSTKLMAAYEGNNMELLGTQLDLKFDPTFFPVNLGRTWTSRAPVVDVLLLLSLLISEQEVSRFLLRSGWKFNRQNTLLFFALVHDARHTMGDTWCLPGDLECSFQQLLKLVGSDVVNTPDCYTTPLQIAVAMRDPSSIKLLLQAGANPNTRGSSTAGAWPLDHALSEFNGFRNMWPEQILELPPPKILSGYANKLEDKERETRELL</sequence>
<evidence type="ECO:0000256" key="2">
    <source>
        <dbReference type="PROSITE-ProRule" id="PRU00023"/>
    </source>
</evidence>
<dbReference type="Pfam" id="PF00023">
    <property type="entry name" value="Ank"/>
    <property type="match status" value="1"/>
</dbReference>
<dbReference type="PANTHER" id="PTHR10039">
    <property type="entry name" value="AMELOGENIN"/>
    <property type="match status" value="1"/>
</dbReference>
<feature type="domain" description="Nephrocystin 3-like N-terminal" evidence="3">
    <location>
        <begin position="2"/>
        <end position="41"/>
    </location>
</feature>
<dbReference type="PROSITE" id="PS50088">
    <property type="entry name" value="ANK_REPEAT"/>
    <property type="match status" value="1"/>
</dbReference>
<keyword evidence="5" id="KW-1185">Reference proteome</keyword>
<accession>A0A8H6IQL6</accession>
<dbReference type="AlphaFoldDB" id="A0A8H6IQL6"/>
<comment type="caution">
    <text evidence="4">The sequence shown here is derived from an EMBL/GenBank/DDBJ whole genome shotgun (WGS) entry which is preliminary data.</text>
</comment>
<name>A0A8H6IQL6_9PEZI</name>
<evidence type="ECO:0000313" key="4">
    <source>
        <dbReference type="EMBL" id="KAF6791345.1"/>
    </source>
</evidence>
<dbReference type="InterPro" id="IPR056884">
    <property type="entry name" value="NPHP3-like_N"/>
</dbReference>
<keyword evidence="1" id="KW-0677">Repeat</keyword>
<gene>
    <name evidence="4" type="ORF">CSOJ01_14396</name>
</gene>
<dbReference type="InterPro" id="IPR002110">
    <property type="entry name" value="Ankyrin_rpt"/>
</dbReference>
<proteinExistence type="predicted"/>
<evidence type="ECO:0000313" key="5">
    <source>
        <dbReference type="Proteomes" id="UP000652219"/>
    </source>
</evidence>
<dbReference type="InterPro" id="IPR036770">
    <property type="entry name" value="Ankyrin_rpt-contain_sf"/>
</dbReference>
<dbReference type="SUPFAM" id="SSF48403">
    <property type="entry name" value="Ankyrin repeat"/>
    <property type="match status" value="1"/>
</dbReference>